<dbReference type="PANTHER" id="PTHR30537:SF31">
    <property type="entry name" value="TRANSCRIPTIONAL REGULATOR, LYSR FAMILY"/>
    <property type="match status" value="1"/>
</dbReference>
<dbReference type="PANTHER" id="PTHR30537">
    <property type="entry name" value="HTH-TYPE TRANSCRIPTIONAL REGULATOR"/>
    <property type="match status" value="1"/>
</dbReference>
<keyword evidence="4" id="KW-1185">Reference proteome</keyword>
<accession>A0ABW2B9D0</accession>
<dbReference type="Proteomes" id="UP001596353">
    <property type="component" value="Unassembled WGS sequence"/>
</dbReference>
<evidence type="ECO:0000313" key="3">
    <source>
        <dbReference type="EMBL" id="MFC6762067.1"/>
    </source>
</evidence>
<dbReference type="Pfam" id="PF03466">
    <property type="entry name" value="LysR_substrate"/>
    <property type="match status" value="1"/>
</dbReference>
<dbReference type="InterPro" id="IPR005119">
    <property type="entry name" value="LysR_subst-bd"/>
</dbReference>
<dbReference type="EMBL" id="JBHSWG010000003">
    <property type="protein sequence ID" value="MFC6762067.1"/>
    <property type="molecule type" value="Genomic_DNA"/>
</dbReference>
<sequence length="109" mass="11578">MVAVAAVSAIRLASTSTNHLAAVSPRLITSNIETLRKAAIRGVGVAQLPEHLCAEAIADGRLVRVLPDLTTLAGMMYAVFSRETVKAPALRAFLDHMVAEFRALLPSGR</sequence>
<gene>
    <name evidence="3" type="ORF">ACFQFQ_25245</name>
</gene>
<name>A0ABW2B9D0_9RHOB</name>
<proteinExistence type="inferred from homology"/>
<protein>
    <submittedName>
        <fullName evidence="3">LysR substrate-binding domain-containing protein</fullName>
    </submittedName>
</protein>
<evidence type="ECO:0000313" key="4">
    <source>
        <dbReference type="Proteomes" id="UP001596353"/>
    </source>
</evidence>
<comment type="similarity">
    <text evidence="1">Belongs to the LysR transcriptional regulatory family.</text>
</comment>
<organism evidence="3 4">
    <name type="scientific">Sulfitobacter porphyrae</name>
    <dbReference type="NCBI Taxonomy" id="1246864"/>
    <lineage>
        <taxon>Bacteria</taxon>
        <taxon>Pseudomonadati</taxon>
        <taxon>Pseudomonadota</taxon>
        <taxon>Alphaproteobacteria</taxon>
        <taxon>Rhodobacterales</taxon>
        <taxon>Roseobacteraceae</taxon>
        <taxon>Sulfitobacter</taxon>
    </lineage>
</organism>
<dbReference type="Gene3D" id="3.40.190.290">
    <property type="match status" value="1"/>
</dbReference>
<evidence type="ECO:0000259" key="2">
    <source>
        <dbReference type="Pfam" id="PF03466"/>
    </source>
</evidence>
<evidence type="ECO:0000256" key="1">
    <source>
        <dbReference type="ARBA" id="ARBA00009437"/>
    </source>
</evidence>
<dbReference type="InterPro" id="IPR058163">
    <property type="entry name" value="LysR-type_TF_proteobact-type"/>
</dbReference>
<feature type="domain" description="LysR substrate-binding" evidence="2">
    <location>
        <begin position="22"/>
        <end position="101"/>
    </location>
</feature>
<dbReference type="SUPFAM" id="SSF53850">
    <property type="entry name" value="Periplasmic binding protein-like II"/>
    <property type="match status" value="1"/>
</dbReference>
<comment type="caution">
    <text evidence="3">The sequence shown here is derived from an EMBL/GenBank/DDBJ whole genome shotgun (WGS) entry which is preliminary data.</text>
</comment>
<reference evidence="4" key="1">
    <citation type="journal article" date="2019" name="Int. J. Syst. Evol. Microbiol.">
        <title>The Global Catalogue of Microorganisms (GCM) 10K type strain sequencing project: providing services to taxonomists for standard genome sequencing and annotation.</title>
        <authorList>
            <consortium name="The Broad Institute Genomics Platform"/>
            <consortium name="The Broad Institute Genome Sequencing Center for Infectious Disease"/>
            <person name="Wu L."/>
            <person name="Ma J."/>
        </authorList>
    </citation>
    <scope>NUCLEOTIDE SEQUENCE [LARGE SCALE GENOMIC DNA]</scope>
    <source>
        <strain evidence="4">CCUG 66188</strain>
    </source>
</reference>